<reference evidence="1 2" key="1">
    <citation type="submission" date="2018-06" db="EMBL/GenBank/DDBJ databases">
        <authorList>
            <consortium name="Pathogen Informatics"/>
            <person name="Doyle S."/>
        </authorList>
    </citation>
    <scope>NUCLEOTIDE SEQUENCE [LARGE SCALE GENOMIC DNA]</scope>
    <source>
        <strain evidence="1 2">NCTC10684</strain>
    </source>
</reference>
<evidence type="ECO:0000313" key="1">
    <source>
        <dbReference type="EMBL" id="SUY28035.1"/>
    </source>
</evidence>
<dbReference type="OrthoDB" id="462203at2"/>
<gene>
    <name evidence="1" type="ORF">NCTC10684_04951</name>
</gene>
<sequence length="289" mass="31256">MIAAESDELVGLTIGPAGRRLLSMIELLDVPFGLERSIKLGQNFINEDRFLAILHKSSLGTNPEARLAWFAGKLGMPDDMLAILVARLADADIVQFGYEGGAAGVYKVYLEFPADVSAARLAATGNAPSDVLVHLAVKWQARLPHDAATTRYVWPADARGIAAINVRLAMPGFGGLPSAVAARAIVERARRRCEDDQIFFLEVSEQGSVRRSFDVNLYAAGLAVHEVEATLRTLARAYDLENQELERLLVRLESATLGHISGGLGRNGQDFATLYFGVSGRKGTGREHA</sequence>
<dbReference type="Proteomes" id="UP000254701">
    <property type="component" value="Unassembled WGS sequence"/>
</dbReference>
<name>A0A381IJG4_AMIAI</name>
<evidence type="ECO:0000313" key="2">
    <source>
        <dbReference type="Proteomes" id="UP000254701"/>
    </source>
</evidence>
<dbReference type="RefSeq" id="WP_115733994.1">
    <property type="nucleotide sequence ID" value="NZ_BAAAVY010000001.1"/>
</dbReference>
<accession>A0A381IJG4</accession>
<protein>
    <submittedName>
        <fullName evidence="1">Uncharacterized protein</fullName>
    </submittedName>
</protein>
<organism evidence="1 2">
    <name type="scientific">Aminobacter aminovorans</name>
    <name type="common">Chelatobacter heintzii</name>
    <dbReference type="NCBI Taxonomy" id="83263"/>
    <lineage>
        <taxon>Bacteria</taxon>
        <taxon>Pseudomonadati</taxon>
        <taxon>Pseudomonadota</taxon>
        <taxon>Alphaproteobacteria</taxon>
        <taxon>Hyphomicrobiales</taxon>
        <taxon>Phyllobacteriaceae</taxon>
        <taxon>Aminobacter</taxon>
    </lineage>
</organism>
<dbReference type="AlphaFoldDB" id="A0A381IJG4"/>
<dbReference type="EMBL" id="UFSM01000002">
    <property type="protein sequence ID" value="SUY28035.1"/>
    <property type="molecule type" value="Genomic_DNA"/>
</dbReference>
<proteinExistence type="predicted"/>